<sequence length="71" mass="8114">YWSLDPLGGENPSPEEVVQLGFPTIELRIGADVRTWDASVYQGIGKFYEAKGFNPDTQDVARHLRHQLWKL</sequence>
<dbReference type="EMBL" id="JARIHO010000007">
    <property type="protein sequence ID" value="KAJ7358105.1"/>
    <property type="molecule type" value="Genomic_DNA"/>
</dbReference>
<protein>
    <submittedName>
        <fullName evidence="1">Uncharacterized protein</fullName>
    </submittedName>
</protein>
<organism evidence="1 2">
    <name type="scientific">Mycena albidolilacea</name>
    <dbReference type="NCBI Taxonomy" id="1033008"/>
    <lineage>
        <taxon>Eukaryota</taxon>
        <taxon>Fungi</taxon>
        <taxon>Dikarya</taxon>
        <taxon>Basidiomycota</taxon>
        <taxon>Agaricomycotina</taxon>
        <taxon>Agaricomycetes</taxon>
        <taxon>Agaricomycetidae</taxon>
        <taxon>Agaricales</taxon>
        <taxon>Marasmiineae</taxon>
        <taxon>Mycenaceae</taxon>
        <taxon>Mycena</taxon>
    </lineage>
</organism>
<feature type="non-terminal residue" evidence="1">
    <location>
        <position position="71"/>
    </location>
</feature>
<dbReference type="Proteomes" id="UP001218218">
    <property type="component" value="Unassembled WGS sequence"/>
</dbReference>
<proteinExistence type="predicted"/>
<gene>
    <name evidence="1" type="ORF">DFH08DRAFT_660991</name>
</gene>
<feature type="non-terminal residue" evidence="1">
    <location>
        <position position="1"/>
    </location>
</feature>
<dbReference type="AlphaFoldDB" id="A0AAD7EYE7"/>
<accession>A0AAD7EYE7</accession>
<evidence type="ECO:0000313" key="1">
    <source>
        <dbReference type="EMBL" id="KAJ7358105.1"/>
    </source>
</evidence>
<reference evidence="1" key="1">
    <citation type="submission" date="2023-03" db="EMBL/GenBank/DDBJ databases">
        <title>Massive genome expansion in bonnet fungi (Mycena s.s.) driven by repeated elements and novel gene families across ecological guilds.</title>
        <authorList>
            <consortium name="Lawrence Berkeley National Laboratory"/>
            <person name="Harder C.B."/>
            <person name="Miyauchi S."/>
            <person name="Viragh M."/>
            <person name="Kuo A."/>
            <person name="Thoen E."/>
            <person name="Andreopoulos B."/>
            <person name="Lu D."/>
            <person name="Skrede I."/>
            <person name="Drula E."/>
            <person name="Henrissat B."/>
            <person name="Morin E."/>
            <person name="Kohler A."/>
            <person name="Barry K."/>
            <person name="LaButti K."/>
            <person name="Morin E."/>
            <person name="Salamov A."/>
            <person name="Lipzen A."/>
            <person name="Mereny Z."/>
            <person name="Hegedus B."/>
            <person name="Baldrian P."/>
            <person name="Stursova M."/>
            <person name="Weitz H."/>
            <person name="Taylor A."/>
            <person name="Grigoriev I.V."/>
            <person name="Nagy L.G."/>
            <person name="Martin F."/>
            <person name="Kauserud H."/>
        </authorList>
    </citation>
    <scope>NUCLEOTIDE SEQUENCE</scope>
    <source>
        <strain evidence="1">CBHHK002</strain>
    </source>
</reference>
<comment type="caution">
    <text evidence="1">The sequence shown here is derived from an EMBL/GenBank/DDBJ whole genome shotgun (WGS) entry which is preliminary data.</text>
</comment>
<evidence type="ECO:0000313" key="2">
    <source>
        <dbReference type="Proteomes" id="UP001218218"/>
    </source>
</evidence>
<name>A0AAD7EYE7_9AGAR</name>
<keyword evidence="2" id="KW-1185">Reference proteome</keyword>